<proteinExistence type="predicted"/>
<feature type="compositionally biased region" description="Polar residues" evidence="5">
    <location>
        <begin position="53"/>
        <end position="66"/>
    </location>
</feature>
<organism evidence="7 9">
    <name type="scientific">Aspergillus wentii DTO 134E9</name>
    <dbReference type="NCBI Taxonomy" id="1073089"/>
    <lineage>
        <taxon>Eukaryota</taxon>
        <taxon>Fungi</taxon>
        <taxon>Dikarya</taxon>
        <taxon>Ascomycota</taxon>
        <taxon>Pezizomycotina</taxon>
        <taxon>Eurotiomycetes</taxon>
        <taxon>Eurotiomycetidae</taxon>
        <taxon>Eurotiales</taxon>
        <taxon>Aspergillaceae</taxon>
        <taxon>Aspergillus</taxon>
        <taxon>Aspergillus subgen. Cremei</taxon>
    </lineage>
</organism>
<reference evidence="9" key="2">
    <citation type="journal article" date="2017" name="Genome Biol.">
        <title>Comparative genomics reveals high biological diversity and specific adaptations in the industrially and medically important fungal genus Aspergillus.</title>
        <authorList>
            <person name="de Vries R.P."/>
            <person name="Riley R."/>
            <person name="Wiebenga A."/>
            <person name="Aguilar-Osorio G."/>
            <person name="Amillis S."/>
            <person name="Uchima C.A."/>
            <person name="Anderluh G."/>
            <person name="Asadollahi M."/>
            <person name="Askin M."/>
            <person name="Barry K."/>
            <person name="Battaglia E."/>
            <person name="Bayram O."/>
            <person name="Benocci T."/>
            <person name="Braus-Stromeyer S.A."/>
            <person name="Caldana C."/>
            <person name="Canovas D."/>
            <person name="Cerqueira G.C."/>
            <person name="Chen F."/>
            <person name="Chen W."/>
            <person name="Choi C."/>
            <person name="Clum A."/>
            <person name="Dos Santos R.A."/>
            <person name="Damasio A.R."/>
            <person name="Diallinas G."/>
            <person name="Emri T."/>
            <person name="Fekete E."/>
            <person name="Flipphi M."/>
            <person name="Freyberg S."/>
            <person name="Gallo A."/>
            <person name="Gournas C."/>
            <person name="Habgood R."/>
            <person name="Hainaut M."/>
            <person name="Harispe M.L."/>
            <person name="Henrissat B."/>
            <person name="Hilden K.S."/>
            <person name="Hope R."/>
            <person name="Hossain A."/>
            <person name="Karabika E."/>
            <person name="Karaffa L."/>
            <person name="Karanyi Z."/>
            <person name="Krasevec N."/>
            <person name="Kuo A."/>
            <person name="Kusch H."/>
            <person name="LaButti K."/>
            <person name="Lagendijk E.L."/>
            <person name="Lapidus A."/>
            <person name="Levasseur A."/>
            <person name="Lindquist E."/>
            <person name="Lipzen A."/>
            <person name="Logrieco A.F."/>
            <person name="MacCabe A."/>
            <person name="Maekelae M.R."/>
            <person name="Malavazi I."/>
            <person name="Melin P."/>
            <person name="Meyer V."/>
            <person name="Mielnichuk N."/>
            <person name="Miskei M."/>
            <person name="Molnar A.P."/>
            <person name="Mule G."/>
            <person name="Ngan C.Y."/>
            <person name="Orejas M."/>
            <person name="Orosz E."/>
            <person name="Ouedraogo J.P."/>
            <person name="Overkamp K.M."/>
            <person name="Park H.-S."/>
            <person name="Perrone G."/>
            <person name="Piumi F."/>
            <person name="Punt P.J."/>
            <person name="Ram A.F."/>
            <person name="Ramon A."/>
            <person name="Rauscher S."/>
            <person name="Record E."/>
            <person name="Riano-Pachon D.M."/>
            <person name="Robert V."/>
            <person name="Roehrig J."/>
            <person name="Ruller R."/>
            <person name="Salamov A."/>
            <person name="Salih N.S."/>
            <person name="Samson R.A."/>
            <person name="Sandor E."/>
            <person name="Sanguinetti M."/>
            <person name="Schuetze T."/>
            <person name="Sepcic K."/>
            <person name="Shelest E."/>
            <person name="Sherlock G."/>
            <person name="Sophianopoulou V."/>
            <person name="Squina F.M."/>
            <person name="Sun H."/>
            <person name="Susca A."/>
            <person name="Todd R.B."/>
            <person name="Tsang A."/>
            <person name="Unkles S.E."/>
            <person name="van de Wiele N."/>
            <person name="van Rossen-Uffink D."/>
            <person name="Oliveira J.V."/>
            <person name="Vesth T.C."/>
            <person name="Visser J."/>
            <person name="Yu J.-H."/>
            <person name="Zhou M."/>
            <person name="Andersen M.R."/>
            <person name="Archer D.B."/>
            <person name="Baker S.E."/>
            <person name="Benoit I."/>
            <person name="Brakhage A.A."/>
            <person name="Braus G.H."/>
            <person name="Fischer R."/>
            <person name="Frisvad J.C."/>
            <person name="Goldman G.H."/>
            <person name="Houbraken J."/>
            <person name="Oakley B."/>
            <person name="Pocsi I."/>
            <person name="Scazzocchio C."/>
            <person name="Seiboth B."/>
            <person name="vanKuyk P.A."/>
            <person name="Wortman J."/>
            <person name="Dyer P.S."/>
            <person name="Grigoriev I.V."/>
        </authorList>
    </citation>
    <scope>NUCLEOTIDE SEQUENCE [LARGE SCALE GENOMIC DNA]</scope>
    <source>
        <strain evidence="9">DTO 134E9</strain>
    </source>
</reference>
<evidence type="ECO:0000313" key="8">
    <source>
        <dbReference type="EMBL" id="OJJ31691.1"/>
    </source>
</evidence>
<dbReference type="VEuPathDB" id="FungiDB:ASPWEDRAFT_160521"/>
<evidence type="ECO:0000313" key="9">
    <source>
        <dbReference type="Proteomes" id="UP000184383"/>
    </source>
</evidence>
<dbReference type="GeneID" id="63745645"/>
<keyword evidence="9" id="KW-1185">Reference proteome</keyword>
<accession>A0A1L9R7A4</accession>
<dbReference type="PROSITE" id="PS00463">
    <property type="entry name" value="ZN2_CY6_FUNGAL_1"/>
    <property type="match status" value="1"/>
</dbReference>
<dbReference type="SUPFAM" id="SSF57701">
    <property type="entry name" value="Zn2/Cys6 DNA-binding domain"/>
    <property type="match status" value="1"/>
</dbReference>
<keyword evidence="2" id="KW-0238">DNA-binding</keyword>
<evidence type="ECO:0000259" key="6">
    <source>
        <dbReference type="PROSITE" id="PS50048"/>
    </source>
</evidence>
<dbReference type="CDD" id="cd00067">
    <property type="entry name" value="GAL4"/>
    <property type="match status" value="1"/>
</dbReference>
<dbReference type="PANTHER" id="PTHR47784">
    <property type="entry name" value="STEROL UPTAKE CONTROL PROTEIN 2"/>
    <property type="match status" value="1"/>
</dbReference>
<dbReference type="Proteomes" id="UP000184383">
    <property type="component" value="Unassembled WGS sequence"/>
</dbReference>
<dbReference type="PANTHER" id="PTHR47784:SF5">
    <property type="entry name" value="STEROL UPTAKE CONTROL PROTEIN 2"/>
    <property type="match status" value="1"/>
</dbReference>
<dbReference type="GO" id="GO:0008270">
    <property type="term" value="F:zinc ion binding"/>
    <property type="evidence" value="ECO:0007669"/>
    <property type="project" value="InterPro"/>
</dbReference>
<dbReference type="VEuPathDB" id="FungiDB:ASPWEDRAFT_62222"/>
<gene>
    <name evidence="8" type="ORF">ASPWEDRAFT_160521</name>
    <name evidence="7" type="ORF">ASPWEDRAFT_62222</name>
</gene>
<dbReference type="SMART" id="SM00066">
    <property type="entry name" value="GAL4"/>
    <property type="match status" value="1"/>
</dbReference>
<feature type="domain" description="Zn(2)-C6 fungal-type" evidence="6">
    <location>
        <begin position="13"/>
        <end position="43"/>
    </location>
</feature>
<evidence type="ECO:0000256" key="5">
    <source>
        <dbReference type="SAM" id="MobiDB-lite"/>
    </source>
</evidence>
<dbReference type="STRING" id="1073089.A0A1L9R7A4"/>
<name>A0A1L9R7A4_ASPWE</name>
<evidence type="ECO:0000256" key="4">
    <source>
        <dbReference type="ARBA" id="ARBA00023242"/>
    </source>
</evidence>
<dbReference type="OrthoDB" id="5350673at2759"/>
<dbReference type="RefSeq" id="XP_040685368.1">
    <property type="nucleotide sequence ID" value="XM_040829797.1"/>
</dbReference>
<protein>
    <recommendedName>
        <fullName evidence="6">Zn(2)-C6 fungal-type domain-containing protein</fullName>
    </recommendedName>
</protein>
<dbReference type="Pfam" id="PF00172">
    <property type="entry name" value="Zn_clus"/>
    <property type="match status" value="1"/>
</dbReference>
<dbReference type="GO" id="GO:0001228">
    <property type="term" value="F:DNA-binding transcription activator activity, RNA polymerase II-specific"/>
    <property type="evidence" value="ECO:0007669"/>
    <property type="project" value="TreeGrafter"/>
</dbReference>
<dbReference type="EMBL" id="KV878216">
    <property type="protein sequence ID" value="OJJ30790.1"/>
    <property type="molecule type" value="Genomic_DNA"/>
</dbReference>
<feature type="region of interest" description="Disordered" evidence="5">
    <location>
        <begin position="45"/>
        <end position="66"/>
    </location>
</feature>
<reference evidence="7" key="1">
    <citation type="submission" date="2015-09" db="EMBL/GenBank/DDBJ databases">
        <title>Genomic diversity in the industrially and medically important fungal genus Aspergillus.</title>
        <authorList>
            <consortium name="DOE Joint Genome Institute"/>
            <person name="Riley R."/>
            <person name="Labutti K."/>
            <person name="Clum A."/>
            <person name="Sun H."/>
            <person name="Wiebenga A."/>
            <person name="De Vries R.P."/>
            <person name="Grigoriev I.V."/>
        </authorList>
    </citation>
    <scope>NUCLEOTIDE SEQUENCE [LARGE SCALE GENOMIC DNA]</scope>
    <source>
        <strain evidence="7">DTO 134E9</strain>
    </source>
</reference>
<dbReference type="InterPro" id="IPR036864">
    <property type="entry name" value="Zn2-C6_fun-type_DNA-bd_sf"/>
</dbReference>
<dbReference type="PROSITE" id="PS50048">
    <property type="entry name" value="ZN2_CY6_FUNGAL_2"/>
    <property type="match status" value="1"/>
</dbReference>
<keyword evidence="1" id="KW-0805">Transcription regulation</keyword>
<keyword evidence="3" id="KW-0804">Transcription</keyword>
<evidence type="ECO:0000256" key="1">
    <source>
        <dbReference type="ARBA" id="ARBA00023015"/>
    </source>
</evidence>
<dbReference type="AlphaFoldDB" id="A0A1L9R7A4"/>
<dbReference type="InterPro" id="IPR001138">
    <property type="entry name" value="Zn2Cys6_DnaBD"/>
</dbReference>
<dbReference type="Gene3D" id="4.10.240.10">
    <property type="entry name" value="Zn(2)-C6 fungal-type DNA-binding domain"/>
    <property type="match status" value="1"/>
</dbReference>
<evidence type="ECO:0000256" key="3">
    <source>
        <dbReference type="ARBA" id="ARBA00023163"/>
    </source>
</evidence>
<evidence type="ECO:0000313" key="7">
    <source>
        <dbReference type="EMBL" id="OJJ30790.1"/>
    </source>
</evidence>
<sequence>MSSRRFHKKSRTGCKPCRSRRIKCDETHPNCANCQRADLSCHYSRRTPAPASPQANHSEHASSASLQIESEERSGFDLLDLRLMHHFTLVTSASLFEDNQQRLWQEEIPLQASSCPLLMHGILAIAALHLALSTPAESSSLLDRALHHHTLSLQLFNRQITTSNSSNAHLHFSYTVLLIVWAYGSVVPMDDQYLQLDGLLDSLELVRLGKSMFELHSDDIRREAIGQFAGFDASRAKKYISDTVRQALTGLRAKADDFIDSMAIDHMEHHLQFSETTGDVRFVIGWPAVVENAFWARIRSHKPVAMLILAHYSMLLAKCKEHHWWISGWAGRVLLAVENILPDSEKRRLDWETHRVWIRHEMMRSP</sequence>
<dbReference type="InterPro" id="IPR053157">
    <property type="entry name" value="Sterol_Uptake_Regulator"/>
</dbReference>
<keyword evidence="4" id="KW-0539">Nucleus</keyword>
<dbReference type="Pfam" id="PF11951">
    <property type="entry name" value="Fungal_trans_2"/>
    <property type="match status" value="1"/>
</dbReference>
<dbReference type="EMBL" id="KV878215">
    <property type="protein sequence ID" value="OJJ31691.1"/>
    <property type="molecule type" value="Genomic_DNA"/>
</dbReference>
<dbReference type="InterPro" id="IPR021858">
    <property type="entry name" value="Fun_TF"/>
</dbReference>
<evidence type="ECO:0000256" key="2">
    <source>
        <dbReference type="ARBA" id="ARBA00023125"/>
    </source>
</evidence>
<dbReference type="GO" id="GO:0003677">
    <property type="term" value="F:DNA binding"/>
    <property type="evidence" value="ECO:0007669"/>
    <property type="project" value="UniProtKB-KW"/>
</dbReference>